<sequence length="153" mass="17144">MASMAKIEEVTTRLVEKVGKGTVQSLAGDLQALLKEVDEFASINNQVRPGPSWSTASDRRCLAGEVLNLVDELALKEWYSKQVCEGHRHAETASCEALGHAAHSTMQAERLWAALRRDWRAVEVELTCNVCFCLLWDAVTYVSDHALYTIWEH</sequence>
<dbReference type="Proteomes" id="UP000219338">
    <property type="component" value="Unassembled WGS sequence"/>
</dbReference>
<keyword evidence="2" id="KW-1185">Reference proteome</keyword>
<dbReference type="AlphaFoldDB" id="A0A284RDQ4"/>
<organism evidence="1 2">
    <name type="scientific">Armillaria ostoyae</name>
    <name type="common">Armillaria root rot fungus</name>
    <dbReference type="NCBI Taxonomy" id="47428"/>
    <lineage>
        <taxon>Eukaryota</taxon>
        <taxon>Fungi</taxon>
        <taxon>Dikarya</taxon>
        <taxon>Basidiomycota</taxon>
        <taxon>Agaricomycotina</taxon>
        <taxon>Agaricomycetes</taxon>
        <taxon>Agaricomycetidae</taxon>
        <taxon>Agaricales</taxon>
        <taxon>Marasmiineae</taxon>
        <taxon>Physalacriaceae</taxon>
        <taxon>Armillaria</taxon>
    </lineage>
</organism>
<gene>
    <name evidence="1" type="ORF">ARMOST_10177</name>
</gene>
<reference evidence="2" key="1">
    <citation type="journal article" date="2017" name="Nat. Ecol. Evol.">
        <title>Genome expansion and lineage-specific genetic innovations in the forest pathogenic fungi Armillaria.</title>
        <authorList>
            <person name="Sipos G."/>
            <person name="Prasanna A.N."/>
            <person name="Walter M.C."/>
            <person name="O'Connor E."/>
            <person name="Balint B."/>
            <person name="Krizsan K."/>
            <person name="Kiss B."/>
            <person name="Hess J."/>
            <person name="Varga T."/>
            <person name="Slot J."/>
            <person name="Riley R."/>
            <person name="Boka B."/>
            <person name="Rigling D."/>
            <person name="Barry K."/>
            <person name="Lee J."/>
            <person name="Mihaltcheva S."/>
            <person name="LaButti K."/>
            <person name="Lipzen A."/>
            <person name="Waldron R."/>
            <person name="Moloney N.M."/>
            <person name="Sperisen C."/>
            <person name="Kredics L."/>
            <person name="Vagvoelgyi C."/>
            <person name="Patrignani A."/>
            <person name="Fitzpatrick D."/>
            <person name="Nagy I."/>
            <person name="Doyle S."/>
            <person name="Anderson J.B."/>
            <person name="Grigoriev I.V."/>
            <person name="Gueldener U."/>
            <person name="Muensterkoetter M."/>
            <person name="Nagy L.G."/>
        </authorList>
    </citation>
    <scope>NUCLEOTIDE SEQUENCE [LARGE SCALE GENOMIC DNA]</scope>
    <source>
        <strain evidence="2">C18/9</strain>
    </source>
</reference>
<proteinExistence type="predicted"/>
<evidence type="ECO:0000313" key="2">
    <source>
        <dbReference type="Proteomes" id="UP000219338"/>
    </source>
</evidence>
<evidence type="ECO:0000313" key="1">
    <source>
        <dbReference type="EMBL" id="SJL06835.1"/>
    </source>
</evidence>
<dbReference type="OrthoDB" id="10553847at2759"/>
<protein>
    <submittedName>
        <fullName evidence="1">Uncharacterized protein</fullName>
    </submittedName>
</protein>
<name>A0A284RDQ4_ARMOS</name>
<dbReference type="EMBL" id="FUEG01000007">
    <property type="protein sequence ID" value="SJL06835.1"/>
    <property type="molecule type" value="Genomic_DNA"/>
</dbReference>
<dbReference type="OMA" id="VEMKEHY"/>
<accession>A0A284RDQ4</accession>